<organism evidence="2 3">
    <name type="scientific">Spirosoma foliorum</name>
    <dbReference type="NCBI Taxonomy" id="2710596"/>
    <lineage>
        <taxon>Bacteria</taxon>
        <taxon>Pseudomonadati</taxon>
        <taxon>Bacteroidota</taxon>
        <taxon>Cytophagia</taxon>
        <taxon>Cytophagales</taxon>
        <taxon>Cytophagaceae</taxon>
        <taxon>Spirosoma</taxon>
    </lineage>
</organism>
<evidence type="ECO:0000313" key="3">
    <source>
        <dbReference type="Proteomes" id="UP000515369"/>
    </source>
</evidence>
<evidence type="ECO:0000259" key="1">
    <source>
        <dbReference type="SMART" id="SM01321"/>
    </source>
</evidence>
<feature type="domain" description="Transposase IS200-like" evidence="1">
    <location>
        <begin position="14"/>
        <end position="196"/>
    </location>
</feature>
<dbReference type="InterPro" id="IPR036515">
    <property type="entry name" value="Transposase_17_sf"/>
</dbReference>
<dbReference type="KEGG" id="sfol:H3H32_29760"/>
<sequence length="218" mass="25202">MKIEYARNLPHLQYVGASFFVTFCLKGSLPAAVVREFIAERDRVIKAMKEKNADGISDEVYREQKKYFARIERTLDACQYGYDWLKNPLVADALAKRIKDIDGKGYELLAYCIMPNHIHLVVDTANQLDTLEPDEAITTDNYRQLYQTLRLIKGGSAFEANRLLGRSGAFWQPESYDHYVRDAAELKRIINYTLQNPVKAGLVNDWKEWPYTYLSEGF</sequence>
<protein>
    <recommendedName>
        <fullName evidence="1">Transposase IS200-like domain-containing protein</fullName>
    </recommendedName>
</protein>
<dbReference type="GO" id="GO:0006313">
    <property type="term" value="P:DNA transposition"/>
    <property type="evidence" value="ECO:0007669"/>
    <property type="project" value="InterPro"/>
</dbReference>
<dbReference type="GO" id="GO:0004803">
    <property type="term" value="F:transposase activity"/>
    <property type="evidence" value="ECO:0007669"/>
    <property type="project" value="InterPro"/>
</dbReference>
<evidence type="ECO:0000313" key="2">
    <source>
        <dbReference type="EMBL" id="QMW07132.1"/>
    </source>
</evidence>
<dbReference type="InterPro" id="IPR002686">
    <property type="entry name" value="Transposase_17"/>
</dbReference>
<accession>A0A7G5H7P0</accession>
<dbReference type="SUPFAM" id="SSF143422">
    <property type="entry name" value="Transposase IS200-like"/>
    <property type="match status" value="1"/>
</dbReference>
<dbReference type="EMBL" id="CP059732">
    <property type="protein sequence ID" value="QMW07132.1"/>
    <property type="molecule type" value="Genomic_DNA"/>
</dbReference>
<dbReference type="SMART" id="SM01321">
    <property type="entry name" value="Y1_Tnp"/>
    <property type="match status" value="1"/>
</dbReference>
<reference evidence="2 3" key="1">
    <citation type="submission" date="2020-07" db="EMBL/GenBank/DDBJ databases">
        <title>Spirosoma foliorum sp. nov., isolated from the leaves on the Nejang mountain Korea, Republic of.</title>
        <authorList>
            <person name="Ho H."/>
            <person name="Lee Y.-J."/>
            <person name="Nurcahyanto D.-A."/>
            <person name="Kim S.-G."/>
        </authorList>
    </citation>
    <scope>NUCLEOTIDE SEQUENCE [LARGE SCALE GENOMIC DNA]</scope>
    <source>
        <strain evidence="2 3">PL0136</strain>
    </source>
</reference>
<dbReference type="PANTHER" id="PTHR36966:SF1">
    <property type="entry name" value="REP-ASSOCIATED TYROSINE TRANSPOSASE"/>
    <property type="match status" value="1"/>
</dbReference>
<dbReference type="InterPro" id="IPR052715">
    <property type="entry name" value="RAYT_transposase"/>
</dbReference>
<dbReference type="AlphaFoldDB" id="A0A7G5H7P0"/>
<name>A0A7G5H7P0_9BACT</name>
<keyword evidence="3" id="KW-1185">Reference proteome</keyword>
<dbReference type="GO" id="GO:0043565">
    <property type="term" value="F:sequence-specific DNA binding"/>
    <property type="evidence" value="ECO:0007669"/>
    <property type="project" value="TreeGrafter"/>
</dbReference>
<dbReference type="Gene3D" id="3.30.70.1290">
    <property type="entry name" value="Transposase IS200-like"/>
    <property type="match status" value="1"/>
</dbReference>
<dbReference type="Proteomes" id="UP000515369">
    <property type="component" value="Chromosome"/>
</dbReference>
<gene>
    <name evidence="2" type="ORF">H3H32_29760</name>
</gene>
<dbReference type="PANTHER" id="PTHR36966">
    <property type="entry name" value="REP-ASSOCIATED TYROSINE TRANSPOSASE"/>
    <property type="match status" value="1"/>
</dbReference>
<proteinExistence type="predicted"/>